<evidence type="ECO:0000313" key="2">
    <source>
        <dbReference type="EMBL" id="KDR75454.1"/>
    </source>
</evidence>
<feature type="region of interest" description="Disordered" evidence="1">
    <location>
        <begin position="1"/>
        <end position="38"/>
    </location>
</feature>
<feature type="compositionally biased region" description="Low complexity" evidence="1">
    <location>
        <begin position="155"/>
        <end position="169"/>
    </location>
</feature>
<feature type="region of interest" description="Disordered" evidence="1">
    <location>
        <begin position="138"/>
        <end position="170"/>
    </location>
</feature>
<feature type="compositionally biased region" description="Polar residues" evidence="1">
    <location>
        <begin position="139"/>
        <end position="148"/>
    </location>
</feature>
<proteinExistence type="predicted"/>
<organism evidence="2 3">
    <name type="scientific">Galerina marginata (strain CBS 339.88)</name>
    <dbReference type="NCBI Taxonomy" id="685588"/>
    <lineage>
        <taxon>Eukaryota</taxon>
        <taxon>Fungi</taxon>
        <taxon>Dikarya</taxon>
        <taxon>Basidiomycota</taxon>
        <taxon>Agaricomycotina</taxon>
        <taxon>Agaricomycetes</taxon>
        <taxon>Agaricomycetidae</taxon>
        <taxon>Agaricales</taxon>
        <taxon>Agaricineae</taxon>
        <taxon>Strophariaceae</taxon>
        <taxon>Galerina</taxon>
    </lineage>
</organism>
<gene>
    <name evidence="2" type="ORF">GALMADRAFT_140953</name>
</gene>
<dbReference type="Proteomes" id="UP000027222">
    <property type="component" value="Unassembled WGS sequence"/>
</dbReference>
<sequence>MAHPNRSETPPLIFPSSPEEPAPGVNRRRNSLPLSFDDDGANTNPNISSVLVPHPSTIVIRSWEVGIFTDRQIAESCLSGIVGGGEGHCTVAWGSAFRYYSICYYAGTVVIARKLFDVPGVLNLTSSPATGTPCHPFPVTSSPATGTPNHPYGVSSSPLRSPFSSQASSGSTPIPTFGLAHHQATTGLRSISASFAPALSQGSPTPASRTRQFLLQAPPAMPTELTSIVSAAPIGSSATPAAPIFLLTILTNTNPTAPSRDTAAPPAVSTSLPTFLSSILTNTNPINALVSLVVYISSDSESESEPIPHSTRLAGYRSASACLAQDESTGPIVPSAAATAGPTIATLPRRIVFIADFDSEDYAVKTPLVARLSRYPSASVHFSRAGRSTCADTTTPTNTATWSEAIAAHGKNKFLLSR</sequence>
<keyword evidence="3" id="KW-1185">Reference proteome</keyword>
<name>A0A067T6E1_GALM3</name>
<dbReference type="EMBL" id="KL142381">
    <property type="protein sequence ID" value="KDR75454.1"/>
    <property type="molecule type" value="Genomic_DNA"/>
</dbReference>
<evidence type="ECO:0000256" key="1">
    <source>
        <dbReference type="SAM" id="MobiDB-lite"/>
    </source>
</evidence>
<evidence type="ECO:0000313" key="3">
    <source>
        <dbReference type="Proteomes" id="UP000027222"/>
    </source>
</evidence>
<accession>A0A067T6E1</accession>
<dbReference type="HOGENOM" id="CLU_657288_0_0_1"/>
<reference evidence="3" key="1">
    <citation type="journal article" date="2014" name="Proc. Natl. Acad. Sci. U.S.A.">
        <title>Extensive sampling of basidiomycete genomes demonstrates inadequacy of the white-rot/brown-rot paradigm for wood decay fungi.</title>
        <authorList>
            <person name="Riley R."/>
            <person name="Salamov A.A."/>
            <person name="Brown D.W."/>
            <person name="Nagy L.G."/>
            <person name="Floudas D."/>
            <person name="Held B.W."/>
            <person name="Levasseur A."/>
            <person name="Lombard V."/>
            <person name="Morin E."/>
            <person name="Otillar R."/>
            <person name="Lindquist E.A."/>
            <person name="Sun H."/>
            <person name="LaButti K.M."/>
            <person name="Schmutz J."/>
            <person name="Jabbour D."/>
            <person name="Luo H."/>
            <person name="Baker S.E."/>
            <person name="Pisabarro A.G."/>
            <person name="Walton J.D."/>
            <person name="Blanchette R.A."/>
            <person name="Henrissat B."/>
            <person name="Martin F."/>
            <person name="Cullen D."/>
            <person name="Hibbett D.S."/>
            <person name="Grigoriev I.V."/>
        </authorList>
    </citation>
    <scope>NUCLEOTIDE SEQUENCE [LARGE SCALE GENOMIC DNA]</scope>
    <source>
        <strain evidence="3">CBS 339.88</strain>
    </source>
</reference>
<dbReference type="AlphaFoldDB" id="A0A067T6E1"/>
<protein>
    <submittedName>
        <fullName evidence="2">Uncharacterized protein</fullName>
    </submittedName>
</protein>